<protein>
    <recommendedName>
        <fullName evidence="4">DUF11 domain-containing protein</fullName>
    </recommendedName>
</protein>
<feature type="transmembrane region" description="Helical" evidence="1">
    <location>
        <begin position="659"/>
        <end position="681"/>
    </location>
</feature>
<evidence type="ECO:0000313" key="2">
    <source>
        <dbReference type="EMBL" id="OGD68569.1"/>
    </source>
</evidence>
<dbReference type="EMBL" id="MFAB01000022">
    <property type="protein sequence ID" value="OGD68569.1"/>
    <property type="molecule type" value="Genomic_DNA"/>
</dbReference>
<accession>A0A1F5EMF0</accession>
<name>A0A1F5EMF0_9BACT</name>
<keyword evidence="1" id="KW-1133">Transmembrane helix</keyword>
<organism evidence="2 3">
    <name type="scientific">Candidatus Campbellbacteria bacterium RIFCSPLOWO2_01_FULL_34_15</name>
    <dbReference type="NCBI Taxonomy" id="1797579"/>
    <lineage>
        <taxon>Bacteria</taxon>
        <taxon>Candidatus Campbelliibacteriota</taxon>
    </lineage>
</organism>
<reference evidence="2 3" key="1">
    <citation type="journal article" date="2016" name="Nat. Commun.">
        <title>Thousands of microbial genomes shed light on interconnected biogeochemical processes in an aquifer system.</title>
        <authorList>
            <person name="Anantharaman K."/>
            <person name="Brown C.T."/>
            <person name="Hug L.A."/>
            <person name="Sharon I."/>
            <person name="Castelle C.J."/>
            <person name="Probst A.J."/>
            <person name="Thomas B.C."/>
            <person name="Singh A."/>
            <person name="Wilkins M.J."/>
            <person name="Karaoz U."/>
            <person name="Brodie E.L."/>
            <person name="Williams K.H."/>
            <person name="Hubbard S.S."/>
            <person name="Banfield J.F."/>
        </authorList>
    </citation>
    <scope>NUCLEOTIDE SEQUENCE [LARGE SCALE GENOMIC DNA]</scope>
</reference>
<comment type="caution">
    <text evidence="2">The sequence shown here is derived from an EMBL/GenBank/DDBJ whole genome shotgun (WGS) entry which is preliminary data.</text>
</comment>
<evidence type="ECO:0008006" key="4">
    <source>
        <dbReference type="Google" id="ProtNLM"/>
    </source>
</evidence>
<keyword evidence="1" id="KW-0472">Membrane</keyword>
<dbReference type="AlphaFoldDB" id="A0A1F5EMF0"/>
<sequence>MTKNITKSLIIFLAIFSAFSFGLIPVDIQAATTQINFNDEIMFAPNCFCGADVTAYNLYPCEDRNWCNGDTSIKTANVSNGKYKVKVNIAKLTDGQRFESVIFTFNGVNYTIPDLGGNADSTGTGVYEVGTFTLSGAVSFKGTHKYANTFTGLWYSDPYSKVGSGHAMESVSIASVVLEEIVTPPTCTMSAVPSTITAGNTSNLRWTSTNATSAVINQGIGNVAVNGNRNVSPFQTTTYTGTFTGPGGTVNCQTTVTVTIPQMPTCTMTVNPANITTGQSATLSWTSVNATSAVINQGIGNVAVNGSRSVSPTQTTTYTGTFTGAGGVVTCQKTLTVNNVPPPQLPTCAMSAVPQTISVGDTSNLRWTSTGATSAVINQGIGTVAVNGNRNVSPTQTTTYTGTFTGPGGVVNCSVMLTVSGIIGNPSINITKNDNDNGDDTQAVVSGGTATFTVVVTNNGTRDLIDVVVTDALAPNCNRTESQTTGLYPGLVFDPGESFTYTCTDTDITSAYTNTIRVDADEIGTSSIVNDTDVSNVTIIGSGNAPTCSMSFTPSSINVGDRSTLAWNSTNVTTAVIDNGVGSVNPNGSTDIFRTSSATYTGTFTGPGGVVTCQANITVGGGGGGGTNTPRITLSSGSGVTEPGFIYLSQVPYTGIPQFLMTMMGFVFRFAFFGGLLFALYKIK</sequence>
<evidence type="ECO:0000313" key="3">
    <source>
        <dbReference type="Proteomes" id="UP000176865"/>
    </source>
</evidence>
<evidence type="ECO:0000256" key="1">
    <source>
        <dbReference type="SAM" id="Phobius"/>
    </source>
</evidence>
<dbReference type="STRING" id="1797579.A2996_00355"/>
<proteinExistence type="predicted"/>
<gene>
    <name evidence="2" type="ORF">A2996_00355</name>
</gene>
<dbReference type="Proteomes" id="UP000176865">
    <property type="component" value="Unassembled WGS sequence"/>
</dbReference>
<keyword evidence="1" id="KW-0812">Transmembrane</keyword>